<dbReference type="Gene3D" id="1.10.3680.10">
    <property type="entry name" value="TerB-like"/>
    <property type="match status" value="1"/>
</dbReference>
<protein>
    <submittedName>
        <fullName evidence="1">Tellurite resistance TerB family protein</fullName>
    </submittedName>
</protein>
<evidence type="ECO:0000313" key="2">
    <source>
        <dbReference type="Proteomes" id="UP001596042"/>
    </source>
</evidence>
<proteinExistence type="predicted"/>
<keyword evidence="2" id="KW-1185">Reference proteome</keyword>
<accession>A0ABV9H6I6</accession>
<dbReference type="SUPFAM" id="SSF158682">
    <property type="entry name" value="TerB-like"/>
    <property type="match status" value="1"/>
</dbReference>
<sequence>MKKLSPQDALVYIMVTTSAADRSMTDAELSSIGNIVSRFPVFVGFDKSRLPQLATDCYALLADEDGLDRILDLAHEALPERLYDTAYALAVEIASADLHVEQEELEFLHMLRDRWALDELTVAAIERSARVRFRKLEPAA</sequence>
<comment type="caution">
    <text evidence="1">The sequence shown here is derived from an EMBL/GenBank/DDBJ whole genome shotgun (WGS) entry which is preliminary data.</text>
</comment>
<dbReference type="EMBL" id="JBHSEL010000043">
    <property type="protein sequence ID" value="MFC4624560.1"/>
    <property type="molecule type" value="Genomic_DNA"/>
</dbReference>
<name>A0ABV9H6I6_9HYPH</name>
<dbReference type="Proteomes" id="UP001596042">
    <property type="component" value="Unassembled WGS sequence"/>
</dbReference>
<evidence type="ECO:0000313" key="1">
    <source>
        <dbReference type="EMBL" id="MFC4624560.1"/>
    </source>
</evidence>
<dbReference type="RefSeq" id="WP_374831345.1">
    <property type="nucleotide sequence ID" value="NZ_JBHEEZ010000008.1"/>
</dbReference>
<reference evidence="2" key="1">
    <citation type="journal article" date="2019" name="Int. J. Syst. Evol. Microbiol.">
        <title>The Global Catalogue of Microorganisms (GCM) 10K type strain sequencing project: providing services to taxonomists for standard genome sequencing and annotation.</title>
        <authorList>
            <consortium name="The Broad Institute Genomics Platform"/>
            <consortium name="The Broad Institute Genome Sequencing Center for Infectious Disease"/>
            <person name="Wu L."/>
            <person name="Ma J."/>
        </authorList>
    </citation>
    <scope>NUCLEOTIDE SEQUENCE [LARGE SCALE GENOMIC DNA]</scope>
    <source>
        <strain evidence="2">CGMCC 1.15731</strain>
    </source>
</reference>
<dbReference type="CDD" id="cd07176">
    <property type="entry name" value="terB"/>
    <property type="match status" value="1"/>
</dbReference>
<dbReference type="InterPro" id="IPR029024">
    <property type="entry name" value="TerB-like"/>
</dbReference>
<organism evidence="1 2">
    <name type="scientific">Daeguia caeni</name>
    <dbReference type="NCBI Taxonomy" id="439612"/>
    <lineage>
        <taxon>Bacteria</taxon>
        <taxon>Pseudomonadati</taxon>
        <taxon>Pseudomonadota</taxon>
        <taxon>Alphaproteobacteria</taxon>
        <taxon>Hyphomicrobiales</taxon>
        <taxon>Brucellaceae</taxon>
        <taxon>Daeguia</taxon>
    </lineage>
</organism>
<gene>
    <name evidence="1" type="ORF">ACFO1V_04875</name>
</gene>